<evidence type="ECO:0000259" key="13">
    <source>
        <dbReference type="PROSITE" id="PS52044"/>
    </source>
</evidence>
<feature type="region of interest" description="Disordered" evidence="12">
    <location>
        <begin position="356"/>
        <end position="376"/>
    </location>
</feature>
<feature type="compositionally biased region" description="Low complexity" evidence="12">
    <location>
        <begin position="38"/>
        <end position="53"/>
    </location>
</feature>
<organism evidence="14 15">
    <name type="scientific">Pyronema omphalodes (strain CBS 100304)</name>
    <name type="common">Pyronema confluens</name>
    <dbReference type="NCBI Taxonomy" id="1076935"/>
    <lineage>
        <taxon>Eukaryota</taxon>
        <taxon>Fungi</taxon>
        <taxon>Dikarya</taxon>
        <taxon>Ascomycota</taxon>
        <taxon>Pezizomycotina</taxon>
        <taxon>Pezizomycetes</taxon>
        <taxon>Pezizales</taxon>
        <taxon>Pyronemataceae</taxon>
        <taxon>Pyronema</taxon>
    </lineage>
</organism>
<evidence type="ECO:0000313" key="14">
    <source>
        <dbReference type="EMBL" id="CCX04744.1"/>
    </source>
</evidence>
<name>U4KYN7_PYROM</name>
<dbReference type="PANTHER" id="PTHR16036">
    <property type="entry name" value="ANKYRIN REPEAT AND ZINC FINGER DOMAIN-CONTAINING PROTEIN 1"/>
    <property type="match status" value="1"/>
</dbReference>
<evidence type="ECO:0000256" key="1">
    <source>
        <dbReference type="ARBA" id="ARBA00004496"/>
    </source>
</evidence>
<dbReference type="OMA" id="GPHIFMC"/>
<comment type="subcellular location">
    <subcellularLocation>
        <location evidence="1">Cytoplasm</location>
    </subcellularLocation>
</comment>
<dbReference type="InterPro" id="IPR041175">
    <property type="entry name" value="VLRF1/Vms1"/>
</dbReference>
<dbReference type="STRING" id="1076935.U4KYN7"/>
<keyword evidence="9" id="KW-0175">Coiled coil</keyword>
<dbReference type="AlphaFoldDB" id="U4KYN7"/>
<evidence type="ECO:0000256" key="8">
    <source>
        <dbReference type="ARBA" id="ARBA00023043"/>
    </source>
</evidence>
<evidence type="ECO:0000256" key="5">
    <source>
        <dbReference type="ARBA" id="ARBA00022737"/>
    </source>
</evidence>
<feature type="repeat" description="ANK" evidence="10">
    <location>
        <begin position="427"/>
        <end position="460"/>
    </location>
</feature>
<keyword evidence="7 11" id="KW-0378">Hydrolase</keyword>
<dbReference type="Pfam" id="PF18826">
    <property type="entry name" value="bVLRF1"/>
    <property type="match status" value="1"/>
</dbReference>
<feature type="compositionally biased region" description="Acidic residues" evidence="12">
    <location>
        <begin position="104"/>
        <end position="115"/>
    </location>
</feature>
<keyword evidence="6 11" id="KW-0255">Endonuclease</keyword>
<proteinExistence type="inferred from homology"/>
<feature type="domain" description="VLRF1" evidence="13">
    <location>
        <begin position="194"/>
        <end position="348"/>
    </location>
</feature>
<keyword evidence="4 11" id="KW-0540">Nuclease</keyword>
<sequence length="588" mass="65100">MTTKPNTENAILKRPLYIYDLPSTFLTTLEAKDSHVSTAAETDAPTEAAPTETTTDEHSLGMSCSMCGIALASVADQRAHYKSDWHRFNLKMKTRGRPAVTEPQFDDMLEGDFDESLSGSDESQDDDSEAENEDEQSTKKNKGPGKAPIIWFKSQQTTNDVSLGVYRALFSNTEQAEGNYLPAILNKQLSKQPKMPHIFMCMIGGGHFAAMIVSLGPKPNAKAGDHTPHILAQKSFHRYTTRRKQGGSQSANDNAKGKAKSAGANIRRQNEAMLINEIHALLAEWKEQIDSAELLFIRASGTQNRRTLFSYPDAILTNNDPRLRGFPFNTRRATHSELVRSFSELTRMKVSRMTPEAVSAVPSAPKPKPVKPAAPAAPVISPEEEEARMHTTQLTALIRRSKVPALLSYIKNNSISPNFVFVPSNHHSPTPLHLAASSNAPAIVTALLTKANADPTLTNDDGKTAFKLSGDKATREAFQIARHTLGESKWDWEKAGVAEALNPQDQKERNKKEKEEEEKAEKERRQQETERLKKMPIGKTKPGVALGAGGVHTAMSKHEEETRGMSQEMMKQLMRERMARAAERRIQG</sequence>
<feature type="region of interest" description="Disordered" evidence="12">
    <location>
        <begin position="498"/>
        <end position="570"/>
    </location>
</feature>
<evidence type="ECO:0000313" key="15">
    <source>
        <dbReference type="Proteomes" id="UP000018144"/>
    </source>
</evidence>
<dbReference type="PANTHER" id="PTHR16036:SF2">
    <property type="entry name" value="TRNA ENDONUCLEASE ANKZF1"/>
    <property type="match status" value="1"/>
</dbReference>
<dbReference type="Proteomes" id="UP000018144">
    <property type="component" value="Unassembled WGS sequence"/>
</dbReference>
<evidence type="ECO:0000256" key="10">
    <source>
        <dbReference type="PROSITE-ProRule" id="PRU00023"/>
    </source>
</evidence>
<keyword evidence="15" id="KW-1185">Reference proteome</keyword>
<dbReference type="eggNOG" id="KOG2505">
    <property type="taxonomic scope" value="Eukaryota"/>
</dbReference>
<accession>U4KYN7</accession>
<evidence type="ECO:0000256" key="12">
    <source>
        <dbReference type="SAM" id="MobiDB-lite"/>
    </source>
</evidence>
<keyword evidence="5" id="KW-0677">Repeat</keyword>
<evidence type="ECO:0000256" key="6">
    <source>
        <dbReference type="ARBA" id="ARBA00022759"/>
    </source>
</evidence>
<dbReference type="GO" id="GO:0005737">
    <property type="term" value="C:cytoplasm"/>
    <property type="evidence" value="ECO:0007669"/>
    <property type="project" value="UniProtKB-SubCell"/>
</dbReference>
<dbReference type="OrthoDB" id="429841at2759"/>
<dbReference type="GO" id="GO:0016787">
    <property type="term" value="F:hydrolase activity"/>
    <property type="evidence" value="ECO:0007669"/>
    <property type="project" value="UniProtKB-KW"/>
</dbReference>
<comment type="domain">
    <text evidence="11">The VLRF1 domain mediates binding to the 60S ribosomal subunit.</text>
</comment>
<feature type="active site" evidence="11">
    <location>
        <position position="249"/>
    </location>
</feature>
<dbReference type="GO" id="GO:0036503">
    <property type="term" value="P:ERAD pathway"/>
    <property type="evidence" value="ECO:0007669"/>
    <property type="project" value="TreeGrafter"/>
</dbReference>
<evidence type="ECO:0000256" key="9">
    <source>
        <dbReference type="ARBA" id="ARBA00023054"/>
    </source>
</evidence>
<feature type="compositionally biased region" description="Basic and acidic residues" evidence="12">
    <location>
        <begin position="505"/>
        <end position="533"/>
    </location>
</feature>
<dbReference type="Pfam" id="PF13857">
    <property type="entry name" value="Ank_5"/>
    <property type="match status" value="1"/>
</dbReference>
<dbReference type="SUPFAM" id="SSF48403">
    <property type="entry name" value="Ankyrin repeat"/>
    <property type="match status" value="1"/>
</dbReference>
<dbReference type="InterPro" id="IPR036770">
    <property type="entry name" value="Ankyrin_rpt-contain_sf"/>
</dbReference>
<comment type="similarity">
    <text evidence="2 11">Belongs to the ANKZF1/VMS1 family.</text>
</comment>
<dbReference type="InterPro" id="IPR047139">
    <property type="entry name" value="ANKZ1/VMS1"/>
</dbReference>
<feature type="region of interest" description="Disordered" evidence="12">
    <location>
        <begin position="98"/>
        <end position="147"/>
    </location>
</feature>
<keyword evidence="8 10" id="KW-0040">ANK repeat</keyword>
<evidence type="ECO:0000256" key="4">
    <source>
        <dbReference type="ARBA" id="ARBA00022722"/>
    </source>
</evidence>
<feature type="compositionally biased region" description="Acidic residues" evidence="12">
    <location>
        <begin position="122"/>
        <end position="135"/>
    </location>
</feature>
<keyword evidence="3 11" id="KW-0963">Cytoplasm</keyword>
<dbReference type="Gene3D" id="1.25.40.20">
    <property type="entry name" value="Ankyrin repeat-containing domain"/>
    <property type="match status" value="1"/>
</dbReference>
<dbReference type="EMBL" id="HF935216">
    <property type="protein sequence ID" value="CCX04744.1"/>
    <property type="molecule type" value="Genomic_DNA"/>
</dbReference>
<protein>
    <submittedName>
        <fullName evidence="14">Similar to VMS1 homolog C1827.04 acc. no. O74977</fullName>
    </submittedName>
</protein>
<evidence type="ECO:0000256" key="11">
    <source>
        <dbReference type="PROSITE-ProRule" id="PRU01389"/>
    </source>
</evidence>
<evidence type="ECO:0000256" key="2">
    <source>
        <dbReference type="ARBA" id="ARBA00009262"/>
    </source>
</evidence>
<dbReference type="PROSITE" id="PS52044">
    <property type="entry name" value="VLRF1"/>
    <property type="match status" value="1"/>
</dbReference>
<dbReference type="InterPro" id="IPR002110">
    <property type="entry name" value="Ankyrin_rpt"/>
</dbReference>
<dbReference type="PROSITE" id="PS50088">
    <property type="entry name" value="ANK_REPEAT"/>
    <property type="match status" value="1"/>
</dbReference>
<feature type="compositionally biased region" description="Low complexity" evidence="12">
    <location>
        <begin position="250"/>
        <end position="263"/>
    </location>
</feature>
<reference evidence="14 15" key="1">
    <citation type="journal article" date="2013" name="PLoS Genet.">
        <title>The genome and development-dependent transcriptomes of Pyronema confluens: a window into fungal evolution.</title>
        <authorList>
            <person name="Traeger S."/>
            <person name="Altegoer F."/>
            <person name="Freitag M."/>
            <person name="Gabaldon T."/>
            <person name="Kempken F."/>
            <person name="Kumar A."/>
            <person name="Marcet-Houben M."/>
            <person name="Poggeler S."/>
            <person name="Stajich J.E."/>
            <person name="Nowrousian M."/>
        </authorList>
    </citation>
    <scope>NUCLEOTIDE SEQUENCE [LARGE SCALE GENOMIC DNA]</scope>
    <source>
        <strain evidence="15">CBS 100304</strain>
        <tissue evidence="14">Vegetative mycelium</tissue>
    </source>
</reference>
<feature type="region of interest" description="Disordered" evidence="12">
    <location>
        <begin position="238"/>
        <end position="263"/>
    </location>
</feature>
<feature type="region of interest" description="Disordered" evidence="12">
    <location>
        <begin position="36"/>
        <end position="59"/>
    </location>
</feature>
<evidence type="ECO:0000256" key="3">
    <source>
        <dbReference type="ARBA" id="ARBA00022490"/>
    </source>
</evidence>
<dbReference type="GO" id="GO:0004519">
    <property type="term" value="F:endonuclease activity"/>
    <property type="evidence" value="ECO:0007669"/>
    <property type="project" value="UniProtKB-KW"/>
</dbReference>
<evidence type="ECO:0000256" key="7">
    <source>
        <dbReference type="ARBA" id="ARBA00022801"/>
    </source>
</evidence>
<gene>
    <name evidence="14" type="ORF">PCON_03457</name>
</gene>